<name>A0ACB6ZFE8_THEGA</name>
<accession>A0ACB6ZFE8</accession>
<comment type="caution">
    <text evidence="1">The sequence shown here is derived from an EMBL/GenBank/DDBJ whole genome shotgun (WGS) entry which is preliminary data.</text>
</comment>
<organism evidence="1 2">
    <name type="scientific">Thelephora ganbajun</name>
    <name type="common">Ganba fungus</name>
    <dbReference type="NCBI Taxonomy" id="370292"/>
    <lineage>
        <taxon>Eukaryota</taxon>
        <taxon>Fungi</taxon>
        <taxon>Dikarya</taxon>
        <taxon>Basidiomycota</taxon>
        <taxon>Agaricomycotina</taxon>
        <taxon>Agaricomycetes</taxon>
        <taxon>Thelephorales</taxon>
        <taxon>Thelephoraceae</taxon>
        <taxon>Thelephora</taxon>
    </lineage>
</organism>
<dbReference type="EMBL" id="MU118019">
    <property type="protein sequence ID" value="KAF9648118.1"/>
    <property type="molecule type" value="Genomic_DNA"/>
</dbReference>
<dbReference type="Proteomes" id="UP000886501">
    <property type="component" value="Unassembled WGS sequence"/>
</dbReference>
<evidence type="ECO:0000313" key="1">
    <source>
        <dbReference type="EMBL" id="KAF9648118.1"/>
    </source>
</evidence>
<reference evidence="1" key="2">
    <citation type="journal article" date="2020" name="Nat. Commun.">
        <title>Large-scale genome sequencing of mycorrhizal fungi provides insights into the early evolution of symbiotic traits.</title>
        <authorList>
            <person name="Miyauchi S."/>
            <person name="Kiss E."/>
            <person name="Kuo A."/>
            <person name="Drula E."/>
            <person name="Kohler A."/>
            <person name="Sanchez-Garcia M."/>
            <person name="Morin E."/>
            <person name="Andreopoulos B."/>
            <person name="Barry K.W."/>
            <person name="Bonito G."/>
            <person name="Buee M."/>
            <person name="Carver A."/>
            <person name="Chen C."/>
            <person name="Cichocki N."/>
            <person name="Clum A."/>
            <person name="Culley D."/>
            <person name="Crous P.W."/>
            <person name="Fauchery L."/>
            <person name="Girlanda M."/>
            <person name="Hayes R.D."/>
            <person name="Keri Z."/>
            <person name="LaButti K."/>
            <person name="Lipzen A."/>
            <person name="Lombard V."/>
            <person name="Magnuson J."/>
            <person name="Maillard F."/>
            <person name="Murat C."/>
            <person name="Nolan M."/>
            <person name="Ohm R.A."/>
            <person name="Pangilinan J."/>
            <person name="Pereira M.F."/>
            <person name="Perotto S."/>
            <person name="Peter M."/>
            <person name="Pfister S."/>
            <person name="Riley R."/>
            <person name="Sitrit Y."/>
            <person name="Stielow J.B."/>
            <person name="Szollosi G."/>
            <person name="Zifcakova L."/>
            <person name="Stursova M."/>
            <person name="Spatafora J.W."/>
            <person name="Tedersoo L."/>
            <person name="Vaario L.M."/>
            <person name="Yamada A."/>
            <person name="Yan M."/>
            <person name="Wang P."/>
            <person name="Xu J."/>
            <person name="Bruns T."/>
            <person name="Baldrian P."/>
            <person name="Vilgalys R."/>
            <person name="Dunand C."/>
            <person name="Henrissat B."/>
            <person name="Grigoriev I.V."/>
            <person name="Hibbett D."/>
            <person name="Nagy L.G."/>
            <person name="Martin F.M."/>
        </authorList>
    </citation>
    <scope>NUCLEOTIDE SEQUENCE</scope>
    <source>
        <strain evidence="1">P2</strain>
    </source>
</reference>
<keyword evidence="2" id="KW-1185">Reference proteome</keyword>
<protein>
    <submittedName>
        <fullName evidence="1">DUF89 domain-containing protein</fullName>
    </submittedName>
</protein>
<evidence type="ECO:0000313" key="2">
    <source>
        <dbReference type="Proteomes" id="UP000886501"/>
    </source>
</evidence>
<gene>
    <name evidence="1" type="ORF">BDM02DRAFT_3180298</name>
</gene>
<reference evidence="1" key="1">
    <citation type="submission" date="2019-10" db="EMBL/GenBank/DDBJ databases">
        <authorList>
            <consortium name="DOE Joint Genome Institute"/>
            <person name="Kuo A."/>
            <person name="Miyauchi S."/>
            <person name="Kiss E."/>
            <person name="Drula E."/>
            <person name="Kohler A."/>
            <person name="Sanchez-Garcia M."/>
            <person name="Andreopoulos B."/>
            <person name="Barry K.W."/>
            <person name="Bonito G."/>
            <person name="Buee M."/>
            <person name="Carver A."/>
            <person name="Chen C."/>
            <person name="Cichocki N."/>
            <person name="Clum A."/>
            <person name="Culley D."/>
            <person name="Crous P.W."/>
            <person name="Fauchery L."/>
            <person name="Girlanda M."/>
            <person name="Hayes R."/>
            <person name="Keri Z."/>
            <person name="Labutti K."/>
            <person name="Lipzen A."/>
            <person name="Lombard V."/>
            <person name="Magnuson J."/>
            <person name="Maillard F."/>
            <person name="Morin E."/>
            <person name="Murat C."/>
            <person name="Nolan M."/>
            <person name="Ohm R."/>
            <person name="Pangilinan J."/>
            <person name="Pereira M."/>
            <person name="Perotto S."/>
            <person name="Peter M."/>
            <person name="Riley R."/>
            <person name="Sitrit Y."/>
            <person name="Stielow B."/>
            <person name="Szollosi G."/>
            <person name="Zifcakova L."/>
            <person name="Stursova M."/>
            <person name="Spatafora J.W."/>
            <person name="Tedersoo L."/>
            <person name="Vaario L.-M."/>
            <person name="Yamada A."/>
            <person name="Yan M."/>
            <person name="Wang P."/>
            <person name="Xu J."/>
            <person name="Bruns T."/>
            <person name="Baldrian P."/>
            <person name="Vilgalys R."/>
            <person name="Henrissat B."/>
            <person name="Grigoriev I.V."/>
            <person name="Hibbett D."/>
            <person name="Nagy L.G."/>
            <person name="Martin F.M."/>
        </authorList>
    </citation>
    <scope>NUCLEOTIDE SEQUENCE</scope>
    <source>
        <strain evidence="1">P2</strain>
    </source>
</reference>
<sequence>MFDPPYPPYDPTDTKCFSYDTLIRRWPVILTTIIDHLYRVGHELATEPNDLSPTVAEERIEAGKAIIEKISKLKYEMGRDKPLLPITDDGEPSVGLFNQELAALEVQGKNTWFTAPWLYAECYLYRLLRGYFIETKVLEHYDPFASQKIDTFRKSGNGVYQLASSMHEMEIEKDKIKSDPAKLSVLFKEMTQICLWGNATDLSLLTHMTLEDINRLQGVGREAQESRKQFILHDDQEAVWSHVQNLKNARVDLVLDNAGFELFTDLVFADFLVTCTPYVSKVVFHPKLIPWFVSDVTPPDFSSAFPSLLDPSFFGSAPSEEAKEHLEIMATRWSNYITDGTFSLSVPKDTPLGGKDGKGRLAVFWTTPYPYWDMQERDQELWNDLRDSSLVVFKGDLKLTGDIQWPASTPFEKAIGPLAGSFPILSLRTNKADVVVGVDQDIANKLDLEDDRKWRYDGRYALISFVPKSF</sequence>
<proteinExistence type="predicted"/>